<keyword evidence="2" id="KW-0813">Transport</keyword>
<evidence type="ECO:0000256" key="7">
    <source>
        <dbReference type="SAM" id="Phobius"/>
    </source>
</evidence>
<dbReference type="CDD" id="cd13142">
    <property type="entry name" value="MATE_like_12"/>
    <property type="match status" value="1"/>
</dbReference>
<dbReference type="Proteomes" id="UP000199126">
    <property type="component" value="Unassembled WGS sequence"/>
</dbReference>
<organism evidence="8 9">
    <name type="scientific">Halogranum amylolyticum</name>
    <dbReference type="NCBI Taxonomy" id="660520"/>
    <lineage>
        <taxon>Archaea</taxon>
        <taxon>Methanobacteriati</taxon>
        <taxon>Methanobacteriota</taxon>
        <taxon>Stenosarchaea group</taxon>
        <taxon>Halobacteria</taxon>
        <taxon>Halobacteriales</taxon>
        <taxon>Haloferacaceae</taxon>
    </lineage>
</organism>
<evidence type="ECO:0000313" key="9">
    <source>
        <dbReference type="Proteomes" id="UP000199126"/>
    </source>
</evidence>
<feature type="transmembrane region" description="Helical" evidence="7">
    <location>
        <begin position="179"/>
        <end position="199"/>
    </location>
</feature>
<feature type="transmembrane region" description="Helical" evidence="7">
    <location>
        <begin position="400"/>
        <end position="422"/>
    </location>
</feature>
<accession>A0A1H8W3P8</accession>
<dbReference type="RefSeq" id="WP_089827534.1">
    <property type="nucleotide sequence ID" value="NZ_FODV01000022.1"/>
</dbReference>
<dbReference type="NCBIfam" id="TIGR00797">
    <property type="entry name" value="matE"/>
    <property type="match status" value="1"/>
</dbReference>
<dbReference type="PANTHER" id="PTHR43549">
    <property type="entry name" value="MULTIDRUG RESISTANCE PROTEIN YPNP-RELATED"/>
    <property type="match status" value="1"/>
</dbReference>
<dbReference type="GO" id="GO:0042910">
    <property type="term" value="F:xenobiotic transmembrane transporter activity"/>
    <property type="evidence" value="ECO:0007669"/>
    <property type="project" value="InterPro"/>
</dbReference>
<dbReference type="OrthoDB" id="214119at2157"/>
<feature type="transmembrane region" description="Helical" evidence="7">
    <location>
        <begin position="328"/>
        <end position="352"/>
    </location>
</feature>
<dbReference type="PIRSF" id="PIRSF006603">
    <property type="entry name" value="DinF"/>
    <property type="match status" value="1"/>
</dbReference>
<feature type="transmembrane region" description="Helical" evidence="7">
    <location>
        <begin position="253"/>
        <end position="281"/>
    </location>
</feature>
<dbReference type="InterPro" id="IPR002528">
    <property type="entry name" value="MATE_fam"/>
</dbReference>
<gene>
    <name evidence="8" type="ORF">SAMN04487948_12277</name>
</gene>
<feature type="transmembrane region" description="Helical" evidence="7">
    <location>
        <begin position="147"/>
        <end position="167"/>
    </location>
</feature>
<evidence type="ECO:0000256" key="3">
    <source>
        <dbReference type="ARBA" id="ARBA00022475"/>
    </source>
</evidence>
<feature type="transmembrane region" description="Helical" evidence="7">
    <location>
        <begin position="364"/>
        <end position="388"/>
    </location>
</feature>
<keyword evidence="6 7" id="KW-0472">Membrane</keyword>
<evidence type="ECO:0000256" key="2">
    <source>
        <dbReference type="ARBA" id="ARBA00022448"/>
    </source>
</evidence>
<protein>
    <submittedName>
        <fullName evidence="8">Putative efflux protein, MATE family</fullName>
    </submittedName>
</protein>
<feature type="transmembrane region" description="Helical" evidence="7">
    <location>
        <begin position="428"/>
        <end position="449"/>
    </location>
</feature>
<keyword evidence="4 7" id="KW-0812">Transmembrane</keyword>
<dbReference type="Pfam" id="PF01554">
    <property type="entry name" value="MatE"/>
    <property type="match status" value="2"/>
</dbReference>
<comment type="subcellular location">
    <subcellularLocation>
        <location evidence="1">Cell membrane</location>
        <topology evidence="1">Multi-pass membrane protein</topology>
    </subcellularLocation>
</comment>
<feature type="transmembrane region" description="Helical" evidence="7">
    <location>
        <begin position="205"/>
        <end position="230"/>
    </location>
</feature>
<keyword evidence="9" id="KW-1185">Reference proteome</keyword>
<evidence type="ECO:0000256" key="4">
    <source>
        <dbReference type="ARBA" id="ARBA00022692"/>
    </source>
</evidence>
<reference evidence="9" key="1">
    <citation type="submission" date="2016-10" db="EMBL/GenBank/DDBJ databases">
        <authorList>
            <person name="Varghese N."/>
            <person name="Submissions S."/>
        </authorList>
    </citation>
    <scope>NUCLEOTIDE SEQUENCE [LARGE SCALE GENOMIC DNA]</scope>
    <source>
        <strain evidence="9">CGMCC 1.10121</strain>
    </source>
</reference>
<dbReference type="GO" id="GO:0015297">
    <property type="term" value="F:antiporter activity"/>
    <property type="evidence" value="ECO:0007669"/>
    <property type="project" value="InterPro"/>
</dbReference>
<keyword evidence="3" id="KW-1003">Cell membrane</keyword>
<evidence type="ECO:0000256" key="5">
    <source>
        <dbReference type="ARBA" id="ARBA00022989"/>
    </source>
</evidence>
<proteinExistence type="predicted"/>
<dbReference type="EMBL" id="FODV01000022">
    <property type="protein sequence ID" value="SEP22097.1"/>
    <property type="molecule type" value="Genomic_DNA"/>
</dbReference>
<dbReference type="AlphaFoldDB" id="A0A1H8W3P8"/>
<evidence type="ECO:0000313" key="8">
    <source>
        <dbReference type="EMBL" id="SEP22097.1"/>
    </source>
</evidence>
<sequence>MSLRGRLGSLFKGRDEVNLTEGGIAKPLFYLSLPIVVTNLLQTAYNLADTFWLGQYGTEELAAISFAFPMVFLLIALGMGLSVAGSVLVAQHTGADEPKRAEYAASQTVTFSLLAAVLLGGIGFLFVEQFLGLLGASADVLPLATDYMEVISVGLVFMFGFFVFVSLMRGYGDTITPMLVMFGSVTLNIALDPFLIFGWGPFPELGIQGAAVATVFSRALALIVGLYLMFEGSRGVQIRLSEMRPDFSYARKLLSIGVPASIEGTGRALSVNLLLVIVALFPDTVVAGYGIGVRVFSVIFLPAIAVARGVETMTGQNIGAGKPDRAAGAANFAAKVMFAVLSLLGVVAFVAARPITALFTTDAAVIAVGASFLRWVAPTFGFIGIMRAYTGSFRGAGKTLIAAVIAITMLGVIRLPTAWVGAQQLGENGIWLAFSISNVAGALIAYTWYRRGTWRDADATRGPEADVAPAADD</sequence>
<evidence type="ECO:0000256" key="6">
    <source>
        <dbReference type="ARBA" id="ARBA00023136"/>
    </source>
</evidence>
<keyword evidence="5 7" id="KW-1133">Transmembrane helix</keyword>
<evidence type="ECO:0000256" key="1">
    <source>
        <dbReference type="ARBA" id="ARBA00004651"/>
    </source>
</evidence>
<dbReference type="InterPro" id="IPR052031">
    <property type="entry name" value="Membrane_Transporter-Flippase"/>
</dbReference>
<feature type="transmembrane region" description="Helical" evidence="7">
    <location>
        <begin position="68"/>
        <end position="89"/>
    </location>
</feature>
<feature type="transmembrane region" description="Helical" evidence="7">
    <location>
        <begin position="109"/>
        <end position="127"/>
    </location>
</feature>
<dbReference type="PANTHER" id="PTHR43549:SF2">
    <property type="entry name" value="MULTIDRUG RESISTANCE PROTEIN NORM-RELATED"/>
    <property type="match status" value="1"/>
</dbReference>
<dbReference type="GO" id="GO:0005886">
    <property type="term" value="C:plasma membrane"/>
    <property type="evidence" value="ECO:0007669"/>
    <property type="project" value="UniProtKB-SubCell"/>
</dbReference>
<name>A0A1H8W3P8_9EURY</name>
<dbReference type="InterPro" id="IPR048279">
    <property type="entry name" value="MdtK-like"/>
</dbReference>
<feature type="transmembrane region" description="Helical" evidence="7">
    <location>
        <begin position="287"/>
        <end position="307"/>
    </location>
</feature>